<gene>
    <name evidence="3" type="ORF">J0X27_12145</name>
</gene>
<dbReference type="AlphaFoldDB" id="A0A8A2U6C8"/>
<feature type="domain" description="DUF7573" evidence="2">
    <location>
        <begin position="57"/>
        <end position="92"/>
    </location>
</feature>
<proteinExistence type="predicted"/>
<protein>
    <recommendedName>
        <fullName evidence="2">DUF7573 domain-containing protein</fullName>
    </recommendedName>
</protein>
<feature type="region of interest" description="Disordered" evidence="1">
    <location>
        <begin position="1"/>
        <end position="57"/>
    </location>
</feature>
<evidence type="ECO:0000313" key="3">
    <source>
        <dbReference type="EMBL" id="QSW84196.1"/>
    </source>
</evidence>
<dbReference type="Pfam" id="PF24458">
    <property type="entry name" value="DUF7573"/>
    <property type="match status" value="1"/>
</dbReference>
<dbReference type="Proteomes" id="UP000663191">
    <property type="component" value="Chromosome"/>
</dbReference>
<dbReference type="OrthoDB" id="157634at2157"/>
<sequence length="92" mass="9833">MRTVKSRPFVSVPVPDDATLSDFGSTDGDDDRTTGAPSRDGGEPSDDPDGGSIGADRSTYAWGDYTCTRCGGPTERVWRADGDLVCPDCKQW</sequence>
<evidence type="ECO:0000259" key="2">
    <source>
        <dbReference type="Pfam" id="PF24458"/>
    </source>
</evidence>
<dbReference type="EMBL" id="CP071463">
    <property type="protein sequence ID" value="QSW84196.1"/>
    <property type="molecule type" value="Genomic_DNA"/>
</dbReference>
<dbReference type="InterPro" id="IPR055995">
    <property type="entry name" value="DUF7573"/>
</dbReference>
<dbReference type="KEGG" id="hlo:J0X27_12145"/>
<reference evidence="3 4" key="1">
    <citation type="journal article" date="2006" name="Int. J. Syst. Evol. Microbiol.">
        <title>Haloterrigena longa sp. nov. and Haloterrigena limicola sp. nov., extremely halophilic archaea isolated from a salt lake.</title>
        <authorList>
            <person name="Cui H.L."/>
            <person name="Tohty D."/>
            <person name="Zhou P.J."/>
            <person name="Liu S.J."/>
        </authorList>
    </citation>
    <scope>NUCLEOTIDE SEQUENCE [LARGE SCALE GENOMIC DNA]</scope>
    <source>
        <strain evidence="3 4">ABH32</strain>
    </source>
</reference>
<keyword evidence="4" id="KW-1185">Reference proteome</keyword>
<evidence type="ECO:0000313" key="4">
    <source>
        <dbReference type="Proteomes" id="UP000663191"/>
    </source>
</evidence>
<organism evidence="3 4">
    <name type="scientific">Natrinema longum</name>
    <dbReference type="NCBI Taxonomy" id="370324"/>
    <lineage>
        <taxon>Archaea</taxon>
        <taxon>Methanobacteriati</taxon>
        <taxon>Methanobacteriota</taxon>
        <taxon>Stenosarchaea group</taxon>
        <taxon>Halobacteria</taxon>
        <taxon>Halobacteriales</taxon>
        <taxon>Natrialbaceae</taxon>
        <taxon>Natrinema</taxon>
    </lineage>
</organism>
<evidence type="ECO:0000256" key="1">
    <source>
        <dbReference type="SAM" id="MobiDB-lite"/>
    </source>
</evidence>
<name>A0A8A2U6C8_9EURY</name>
<accession>A0A8A2U6C8</accession>